<name>A0A150J2Z3_9EURY</name>
<protein>
    <submittedName>
        <fullName evidence="1">Uncharacterized protein</fullName>
    </submittedName>
</protein>
<evidence type="ECO:0000313" key="1">
    <source>
        <dbReference type="EMBL" id="KYC51586.1"/>
    </source>
</evidence>
<gene>
    <name evidence="1" type="ORF">AMQ22_01277</name>
</gene>
<comment type="caution">
    <text evidence="1">The sequence shown here is derived from an EMBL/GenBank/DDBJ whole genome shotgun (WGS) entry which is preliminary data.</text>
</comment>
<dbReference type="Proteomes" id="UP000075398">
    <property type="component" value="Unassembled WGS sequence"/>
</dbReference>
<dbReference type="EMBL" id="LNGC01000055">
    <property type="protein sequence ID" value="KYC51586.1"/>
    <property type="molecule type" value="Genomic_DNA"/>
</dbReference>
<accession>A0A150J2Z3</accession>
<dbReference type="AlphaFoldDB" id="A0A150J2Z3"/>
<organism evidence="1 2">
    <name type="scientific">Candidatus Methanofastidiosum methylothiophilum</name>
    <dbReference type="NCBI Taxonomy" id="1705564"/>
    <lineage>
        <taxon>Archaea</taxon>
        <taxon>Methanobacteriati</taxon>
        <taxon>Methanobacteriota</taxon>
        <taxon>Stenosarchaea group</taxon>
        <taxon>Candidatus Methanofastidiosia</taxon>
        <taxon>Candidatus Methanofastidiosales</taxon>
        <taxon>Candidatus Methanofastidiosaceae</taxon>
        <taxon>Candidatus Methanofastidiosum</taxon>
    </lineage>
</organism>
<proteinExistence type="predicted"/>
<reference evidence="1 2" key="1">
    <citation type="journal article" date="2016" name="ISME J.">
        <title>Chasing the elusive Euryarchaeota class WSA2: genomes reveal a uniquely fastidious methyl-reducing methanogen.</title>
        <authorList>
            <person name="Nobu M.K."/>
            <person name="Narihiro T."/>
            <person name="Kuroda K."/>
            <person name="Mei R."/>
            <person name="Liu W.T."/>
        </authorList>
    </citation>
    <scope>NUCLEOTIDE SEQUENCE [LARGE SCALE GENOMIC DNA]</scope>
    <source>
        <strain evidence="1">U1lsi0528_Bin055</strain>
    </source>
</reference>
<sequence length="251" mass="28719">MYGDWRIDGKQPTKILSVDYDNAGKVFTLNCLATRQELEADPRTEIELFENIACDGITNKSLLKRGTKLQISGGKKILLTDGIDVWIGACEYPTYTEDENSSKQIEYKLRIAIEQPTQQFDLFLPKFNQYPNIDYYFYSDESPNPETHPYNGIDMGSMKIVTEKEVRQVSIYGAGLCCPAWIAVNGIRQEWNVSCITMDRNTKPYGWERIPFILSSPTKQININTSDHIGNLDNCSNNRGARLQYVRLDYV</sequence>
<evidence type="ECO:0000313" key="2">
    <source>
        <dbReference type="Proteomes" id="UP000075398"/>
    </source>
</evidence>